<feature type="transmembrane region" description="Helical" evidence="1">
    <location>
        <begin position="207"/>
        <end position="228"/>
    </location>
</feature>
<dbReference type="RefSeq" id="WP_136369340.1">
    <property type="nucleotide sequence ID" value="NZ_SSOB01000008.1"/>
</dbReference>
<reference evidence="2 3" key="1">
    <citation type="submission" date="2019-04" db="EMBL/GenBank/DDBJ databases">
        <title>Cohnella sp. nov. isolated from preserved vegetables.</title>
        <authorList>
            <person name="Lin S.-Y."/>
            <person name="Hung M.-H."/>
            <person name="Young C.-C."/>
        </authorList>
    </citation>
    <scope>NUCLEOTIDE SEQUENCE [LARGE SCALE GENOMIC DNA]</scope>
    <source>
        <strain evidence="2 3">CC-MHH1044</strain>
    </source>
</reference>
<dbReference type="Proteomes" id="UP000310636">
    <property type="component" value="Unassembled WGS sequence"/>
</dbReference>
<feature type="transmembrane region" description="Helical" evidence="1">
    <location>
        <begin position="165"/>
        <end position="186"/>
    </location>
</feature>
<dbReference type="EMBL" id="SSOB01000008">
    <property type="protein sequence ID" value="THF81744.1"/>
    <property type="molecule type" value="Genomic_DNA"/>
</dbReference>
<dbReference type="OrthoDB" id="2677607at2"/>
<keyword evidence="3" id="KW-1185">Reference proteome</keyword>
<keyword evidence="1" id="KW-0472">Membrane</keyword>
<comment type="caution">
    <text evidence="2">The sequence shown here is derived from an EMBL/GenBank/DDBJ whole genome shotgun (WGS) entry which is preliminary data.</text>
</comment>
<keyword evidence="1" id="KW-0812">Transmembrane</keyword>
<proteinExistence type="predicted"/>
<gene>
    <name evidence="2" type="ORF">E6C55_08445</name>
</gene>
<evidence type="ECO:0000256" key="1">
    <source>
        <dbReference type="SAM" id="Phobius"/>
    </source>
</evidence>
<organism evidence="2 3">
    <name type="scientific">Cohnella fermenti</name>
    <dbReference type="NCBI Taxonomy" id="2565925"/>
    <lineage>
        <taxon>Bacteria</taxon>
        <taxon>Bacillati</taxon>
        <taxon>Bacillota</taxon>
        <taxon>Bacilli</taxon>
        <taxon>Bacillales</taxon>
        <taxon>Paenibacillaceae</taxon>
        <taxon>Cohnella</taxon>
    </lineage>
</organism>
<evidence type="ECO:0000313" key="3">
    <source>
        <dbReference type="Proteomes" id="UP000310636"/>
    </source>
</evidence>
<evidence type="ECO:0000313" key="2">
    <source>
        <dbReference type="EMBL" id="THF81744.1"/>
    </source>
</evidence>
<accession>A0A4S4C243</accession>
<dbReference type="AlphaFoldDB" id="A0A4S4C243"/>
<feature type="transmembrane region" description="Helical" evidence="1">
    <location>
        <begin position="17"/>
        <end position="37"/>
    </location>
</feature>
<name>A0A4S4C243_9BACL</name>
<feature type="transmembrane region" description="Helical" evidence="1">
    <location>
        <begin position="79"/>
        <end position="104"/>
    </location>
</feature>
<sequence length="273" mass="30837">MRAFLSQGWALTLRHKYVLVVLFLYRLLWGYFLYRFVDSIVSPVLARYPDDHPNPYAVRLFFVEAQFRLFKTDVSYEPLALLGGMFLLRMIATPLINAGLFYSFRHSEDGRGTSVLKGIRRSWKGVTALYWAESALTLAPLAWLVPFAYSCYIKEPNMTVWLRDLLPVALCWFAWGFAVHLLFQFMQFSSATGGPILQGLLRACKQAIPLLLVSLSLIGAGLLASAVVTTAALLWTGFAAIALHQAFQFVRSLLSLWISASQFEVWRPDSQAP</sequence>
<keyword evidence="1" id="KW-1133">Transmembrane helix</keyword>
<protein>
    <recommendedName>
        <fullName evidence="4">DUF975 family protein</fullName>
    </recommendedName>
</protein>
<evidence type="ECO:0008006" key="4">
    <source>
        <dbReference type="Google" id="ProtNLM"/>
    </source>
</evidence>
<feature type="transmembrane region" description="Helical" evidence="1">
    <location>
        <begin position="125"/>
        <end position="145"/>
    </location>
</feature>